<dbReference type="SUPFAM" id="SSF52266">
    <property type="entry name" value="SGNH hydrolase"/>
    <property type="match status" value="1"/>
</dbReference>
<name>A0A4P9WE58_9FUNG</name>
<evidence type="ECO:0000313" key="4">
    <source>
        <dbReference type="Proteomes" id="UP000269721"/>
    </source>
</evidence>
<dbReference type="AlphaFoldDB" id="A0A4P9WE58"/>
<dbReference type="CDD" id="cd01846">
    <property type="entry name" value="fatty_acyltransferase_like"/>
    <property type="match status" value="1"/>
</dbReference>
<dbReference type="Pfam" id="PF00657">
    <property type="entry name" value="Lipase_GDSL"/>
    <property type="match status" value="1"/>
</dbReference>
<evidence type="ECO:0000313" key="3">
    <source>
        <dbReference type="EMBL" id="RKO88656.1"/>
    </source>
</evidence>
<dbReference type="PANTHER" id="PTHR45648:SF22">
    <property type="entry name" value="GDSL LIPASE_ACYLHYDROLASE FAMILY PROTEIN (AFU_ORTHOLOGUE AFUA_4G14700)"/>
    <property type="match status" value="1"/>
</dbReference>
<dbReference type="OrthoDB" id="1600564at2759"/>
<evidence type="ECO:0000256" key="2">
    <source>
        <dbReference type="SAM" id="SignalP"/>
    </source>
</evidence>
<keyword evidence="4" id="KW-1185">Reference proteome</keyword>
<dbReference type="EMBL" id="KZ996568">
    <property type="protein sequence ID" value="RKO88656.1"/>
    <property type="molecule type" value="Genomic_DNA"/>
</dbReference>
<proteinExistence type="predicted"/>
<gene>
    <name evidence="3" type="ORF">BDK51DRAFT_17687</name>
</gene>
<reference evidence="4" key="1">
    <citation type="journal article" date="2018" name="Nat. Microbiol.">
        <title>Leveraging single-cell genomics to expand the fungal tree of life.</title>
        <authorList>
            <person name="Ahrendt S.R."/>
            <person name="Quandt C.A."/>
            <person name="Ciobanu D."/>
            <person name="Clum A."/>
            <person name="Salamov A."/>
            <person name="Andreopoulos B."/>
            <person name="Cheng J.F."/>
            <person name="Woyke T."/>
            <person name="Pelin A."/>
            <person name="Henrissat B."/>
            <person name="Reynolds N.K."/>
            <person name="Benny G.L."/>
            <person name="Smith M.E."/>
            <person name="James T.Y."/>
            <person name="Grigoriev I.V."/>
        </authorList>
    </citation>
    <scope>NUCLEOTIDE SEQUENCE [LARGE SCALE GENOMIC DNA]</scope>
</reference>
<sequence>MRIAYLALSTVALAVGAVAAPTARSKALHLVVYGDSFSDTGNTFKLSNGTWPVSAYYKGHFSNGPVWQEIAAQELGVTRTNEAFGGATTDNKLVQGFSGPTSNIPVPGVEQQAAIFAASVHGKTTARPYEVDAIWAGANDWFFNSNLTGDDVAKNIMVNVETLVNDGARTIIIFNQPPLNRIPFFQGAAAEQALFATITTDFNAAIVKRAAAFHHPSTTVHVFDVNTVYKHQVFPKFTASDASNACLNSTSLVACTDPDNHIYWDVFHPTRVVHKIIGTAFAEFVRKNVPGY</sequence>
<organism evidence="3 4">
    <name type="scientific">Blyttiomyces helicus</name>
    <dbReference type="NCBI Taxonomy" id="388810"/>
    <lineage>
        <taxon>Eukaryota</taxon>
        <taxon>Fungi</taxon>
        <taxon>Fungi incertae sedis</taxon>
        <taxon>Chytridiomycota</taxon>
        <taxon>Chytridiomycota incertae sedis</taxon>
        <taxon>Chytridiomycetes</taxon>
        <taxon>Chytridiomycetes incertae sedis</taxon>
        <taxon>Blyttiomyces</taxon>
    </lineage>
</organism>
<dbReference type="GO" id="GO:0016788">
    <property type="term" value="F:hydrolase activity, acting on ester bonds"/>
    <property type="evidence" value="ECO:0007669"/>
    <property type="project" value="InterPro"/>
</dbReference>
<dbReference type="Gene3D" id="3.40.50.1110">
    <property type="entry name" value="SGNH hydrolase"/>
    <property type="match status" value="1"/>
</dbReference>
<protein>
    <submittedName>
        <fullName evidence="3">SGNH hydrolase-type esterase domain-containing protein</fullName>
    </submittedName>
</protein>
<dbReference type="PANTHER" id="PTHR45648">
    <property type="entry name" value="GDSL LIPASE/ACYLHYDROLASE FAMILY PROTEIN (AFU_ORTHOLOGUE AFUA_4G14700)"/>
    <property type="match status" value="1"/>
</dbReference>
<feature type="chain" id="PRO_5020345388" evidence="2">
    <location>
        <begin position="20"/>
        <end position="292"/>
    </location>
</feature>
<keyword evidence="2" id="KW-0732">Signal</keyword>
<dbReference type="InterPro" id="IPR051058">
    <property type="entry name" value="GDSL_Est/Lipase"/>
</dbReference>
<keyword evidence="1 3" id="KW-0378">Hydrolase</keyword>
<dbReference type="InterPro" id="IPR001087">
    <property type="entry name" value="GDSL"/>
</dbReference>
<evidence type="ECO:0000256" key="1">
    <source>
        <dbReference type="ARBA" id="ARBA00022801"/>
    </source>
</evidence>
<accession>A0A4P9WE58</accession>
<dbReference type="InterPro" id="IPR036514">
    <property type="entry name" value="SGNH_hydro_sf"/>
</dbReference>
<dbReference type="Proteomes" id="UP000269721">
    <property type="component" value="Unassembled WGS sequence"/>
</dbReference>
<feature type="signal peptide" evidence="2">
    <location>
        <begin position="1"/>
        <end position="19"/>
    </location>
</feature>